<dbReference type="Pfam" id="PF08241">
    <property type="entry name" value="Methyltransf_11"/>
    <property type="match status" value="1"/>
</dbReference>
<organism evidence="2 3">
    <name type="scientific">Puniceicoccus vermicola</name>
    <dbReference type="NCBI Taxonomy" id="388746"/>
    <lineage>
        <taxon>Bacteria</taxon>
        <taxon>Pseudomonadati</taxon>
        <taxon>Verrucomicrobiota</taxon>
        <taxon>Opitutia</taxon>
        <taxon>Puniceicoccales</taxon>
        <taxon>Puniceicoccaceae</taxon>
        <taxon>Puniceicoccus</taxon>
    </lineage>
</organism>
<dbReference type="CDD" id="cd02440">
    <property type="entry name" value="AdoMet_MTases"/>
    <property type="match status" value="1"/>
</dbReference>
<reference evidence="2 3" key="1">
    <citation type="submission" date="2020-07" db="EMBL/GenBank/DDBJ databases">
        <authorList>
            <person name="Feng X."/>
        </authorList>
    </citation>
    <scope>NUCLEOTIDE SEQUENCE [LARGE SCALE GENOMIC DNA]</scope>
    <source>
        <strain evidence="2 3">JCM14086</strain>
    </source>
</reference>
<name>A0A7X1AUH1_9BACT</name>
<gene>
    <name evidence="2" type="ORF">H5P30_00470</name>
</gene>
<evidence type="ECO:0000259" key="1">
    <source>
        <dbReference type="Pfam" id="PF08241"/>
    </source>
</evidence>
<keyword evidence="3" id="KW-1185">Reference proteome</keyword>
<comment type="caution">
    <text evidence="2">The sequence shown here is derived from an EMBL/GenBank/DDBJ whole genome shotgun (WGS) entry which is preliminary data.</text>
</comment>
<dbReference type="Proteomes" id="UP000525652">
    <property type="component" value="Unassembled WGS sequence"/>
</dbReference>
<dbReference type="Gene3D" id="3.40.50.150">
    <property type="entry name" value="Vaccinia Virus protein VP39"/>
    <property type="match status" value="1"/>
</dbReference>
<evidence type="ECO:0000313" key="3">
    <source>
        <dbReference type="Proteomes" id="UP000525652"/>
    </source>
</evidence>
<keyword evidence="2" id="KW-0489">Methyltransferase</keyword>
<dbReference type="EMBL" id="JACHVA010000007">
    <property type="protein sequence ID" value="MBC2600248.1"/>
    <property type="molecule type" value="Genomic_DNA"/>
</dbReference>
<dbReference type="SUPFAM" id="SSF53335">
    <property type="entry name" value="S-adenosyl-L-methionine-dependent methyltransferases"/>
    <property type="match status" value="1"/>
</dbReference>
<feature type="domain" description="Methyltransferase type 11" evidence="1">
    <location>
        <begin position="52"/>
        <end position="147"/>
    </location>
</feature>
<dbReference type="AlphaFoldDB" id="A0A7X1AUH1"/>
<dbReference type="PANTHER" id="PTHR42912">
    <property type="entry name" value="METHYLTRANSFERASE"/>
    <property type="match status" value="1"/>
</dbReference>
<protein>
    <submittedName>
        <fullName evidence="2">Class I SAM-dependent methyltransferase</fullName>
    </submittedName>
</protein>
<dbReference type="GO" id="GO:0008757">
    <property type="term" value="F:S-adenosylmethionine-dependent methyltransferase activity"/>
    <property type="evidence" value="ECO:0007669"/>
    <property type="project" value="InterPro"/>
</dbReference>
<dbReference type="InterPro" id="IPR029063">
    <property type="entry name" value="SAM-dependent_MTases_sf"/>
</dbReference>
<dbReference type="InterPro" id="IPR050508">
    <property type="entry name" value="Methyltransf_Superfamily"/>
</dbReference>
<proteinExistence type="predicted"/>
<dbReference type="RefSeq" id="WP_185691005.1">
    <property type="nucleotide sequence ID" value="NZ_JACHVA010000007.1"/>
</dbReference>
<dbReference type="InterPro" id="IPR013216">
    <property type="entry name" value="Methyltransf_11"/>
</dbReference>
<dbReference type="GO" id="GO:0032259">
    <property type="term" value="P:methylation"/>
    <property type="evidence" value="ECO:0007669"/>
    <property type="project" value="UniProtKB-KW"/>
</dbReference>
<keyword evidence="2" id="KW-0808">Transferase</keyword>
<sequence>MEGEIGKPIALEAYEQLADSYSAQVEEKPHNAYYDRPAVLSLLPDLKGKRLLEAGCGPGIYLKEMTALGAEMPVGVDVSPRMLSHAKRRVGERARLYEVDLNRGLSLFEDESFDIVVSPLVLDYVYDWRMIFSEFNRVMAEGGTLIFSVEHPSSDYRLRSGESYFSVGRTELVWKGFDKLVLVPSYRRPLQEMLNPLIQAGFFLEKVLEPLPTEEFRESNRKEFDHLSTSPGFICFKARK</sequence>
<accession>A0A7X1AUH1</accession>
<evidence type="ECO:0000313" key="2">
    <source>
        <dbReference type="EMBL" id="MBC2600248.1"/>
    </source>
</evidence>